<proteinExistence type="predicted"/>
<protein>
    <submittedName>
        <fullName evidence="1">Uncharacterized protein</fullName>
    </submittedName>
</protein>
<dbReference type="Proteomes" id="UP001357223">
    <property type="component" value="Chromosome"/>
</dbReference>
<evidence type="ECO:0000313" key="1">
    <source>
        <dbReference type="EMBL" id="WVX83705.1"/>
    </source>
</evidence>
<organism evidence="1 2">
    <name type="scientific">Niallia oryzisoli</name>
    <dbReference type="NCBI Taxonomy" id="1737571"/>
    <lineage>
        <taxon>Bacteria</taxon>
        <taxon>Bacillati</taxon>
        <taxon>Bacillota</taxon>
        <taxon>Bacilli</taxon>
        <taxon>Bacillales</taxon>
        <taxon>Bacillaceae</taxon>
        <taxon>Niallia</taxon>
    </lineage>
</organism>
<gene>
    <name evidence="1" type="ORF">R4Z09_12305</name>
</gene>
<dbReference type="EMBL" id="CP137640">
    <property type="protein sequence ID" value="WVX83705.1"/>
    <property type="molecule type" value="Genomic_DNA"/>
</dbReference>
<sequence>MGTNLKAKVRFILNEVNVNGLVWKKGKDLKHLKTRKEYGHIPNDFSMSDYEDVIMKIMNEKENDVFLYYLKGYQKIISYLTMENGL</sequence>
<name>A0ABZ2CP73_9BACI</name>
<dbReference type="RefSeq" id="WP_338452581.1">
    <property type="nucleotide sequence ID" value="NZ_CP137640.1"/>
</dbReference>
<accession>A0ABZ2CP73</accession>
<reference evidence="1 2" key="1">
    <citation type="submission" date="2023-10" db="EMBL/GenBank/DDBJ databases">
        <title>Niallia locisalis sp.nov. isolated from a salt pond sample.</title>
        <authorList>
            <person name="Li X.-J."/>
            <person name="Dong L."/>
        </authorList>
    </citation>
    <scope>NUCLEOTIDE SEQUENCE [LARGE SCALE GENOMIC DNA]</scope>
    <source>
        <strain evidence="1 2">DSM 29761</strain>
    </source>
</reference>
<evidence type="ECO:0000313" key="2">
    <source>
        <dbReference type="Proteomes" id="UP001357223"/>
    </source>
</evidence>
<keyword evidence="2" id="KW-1185">Reference proteome</keyword>